<accession>A0A090EJX9</accession>
<dbReference type="Pfam" id="PF01810">
    <property type="entry name" value="LysE"/>
    <property type="match status" value="1"/>
</dbReference>
<feature type="transmembrane region" description="Helical" evidence="6">
    <location>
        <begin position="6"/>
        <end position="29"/>
    </location>
</feature>
<organism evidence="7 8">
    <name type="scientific">Mesorhizobium plurifarium</name>
    <dbReference type="NCBI Taxonomy" id="69974"/>
    <lineage>
        <taxon>Bacteria</taxon>
        <taxon>Pseudomonadati</taxon>
        <taxon>Pseudomonadota</taxon>
        <taxon>Alphaproteobacteria</taxon>
        <taxon>Hyphomicrobiales</taxon>
        <taxon>Phyllobacteriaceae</taxon>
        <taxon>Mesorhizobium</taxon>
    </lineage>
</organism>
<dbReference type="AlphaFoldDB" id="A0A090EJX9"/>
<gene>
    <name evidence="7" type="ORF">MPL3356_80463</name>
</gene>
<evidence type="ECO:0000256" key="6">
    <source>
        <dbReference type="SAM" id="Phobius"/>
    </source>
</evidence>
<keyword evidence="4 6" id="KW-1133">Transmembrane helix</keyword>
<evidence type="ECO:0000256" key="2">
    <source>
        <dbReference type="ARBA" id="ARBA00022475"/>
    </source>
</evidence>
<dbReference type="PIRSF" id="PIRSF006324">
    <property type="entry name" value="LeuE"/>
    <property type="match status" value="1"/>
</dbReference>
<comment type="subcellular location">
    <subcellularLocation>
        <location evidence="1">Cell membrane</location>
        <topology evidence="1">Multi-pass membrane protein</topology>
    </subcellularLocation>
</comment>
<dbReference type="EMBL" id="CCMZ01000075">
    <property type="protein sequence ID" value="CDX28724.1"/>
    <property type="molecule type" value="Genomic_DNA"/>
</dbReference>
<protein>
    <submittedName>
        <fullName evidence="7">Lysine exporter protein (LYSE/YGGA)</fullName>
    </submittedName>
</protein>
<evidence type="ECO:0000256" key="5">
    <source>
        <dbReference type="ARBA" id="ARBA00023136"/>
    </source>
</evidence>
<dbReference type="PANTHER" id="PTHR30086:SF20">
    <property type="entry name" value="ARGININE EXPORTER PROTEIN ARGO-RELATED"/>
    <property type="match status" value="1"/>
</dbReference>
<feature type="transmembrane region" description="Helical" evidence="6">
    <location>
        <begin position="72"/>
        <end position="92"/>
    </location>
</feature>
<keyword evidence="8" id="KW-1185">Reference proteome</keyword>
<sequence length="210" mass="22625">MPSTELLIAFFATTAIFAYIPGPAMLYAAAQTMARGRWSGLTAALGIHLGGYFHVFAAAAGLSVLFHAVPPLYMAVKLGGALYLIWLGVSMFRKRADGDTGLPVIERKSARRAFFESITVEVLNPKTAIFFMAFLPQFIDAAAAFPVWLQFVVLGTIVNLMFSSADIVCVFLAGAMIARLRRSGRAQRLMQRAGGAVLVGLGVHVALQRN</sequence>
<evidence type="ECO:0000256" key="3">
    <source>
        <dbReference type="ARBA" id="ARBA00022692"/>
    </source>
</evidence>
<dbReference type="GO" id="GO:0015171">
    <property type="term" value="F:amino acid transmembrane transporter activity"/>
    <property type="evidence" value="ECO:0007669"/>
    <property type="project" value="TreeGrafter"/>
</dbReference>
<dbReference type="InterPro" id="IPR001123">
    <property type="entry name" value="LeuE-type"/>
</dbReference>
<dbReference type="GO" id="GO:0005886">
    <property type="term" value="C:plasma membrane"/>
    <property type="evidence" value="ECO:0007669"/>
    <property type="project" value="UniProtKB-SubCell"/>
</dbReference>
<evidence type="ECO:0000313" key="8">
    <source>
        <dbReference type="Proteomes" id="UP000045285"/>
    </source>
</evidence>
<evidence type="ECO:0000256" key="4">
    <source>
        <dbReference type="ARBA" id="ARBA00022989"/>
    </source>
</evidence>
<evidence type="ECO:0000313" key="7">
    <source>
        <dbReference type="EMBL" id="CDX28724.1"/>
    </source>
</evidence>
<dbReference type="PANTHER" id="PTHR30086">
    <property type="entry name" value="ARGININE EXPORTER PROTEIN ARGO"/>
    <property type="match status" value="1"/>
</dbReference>
<evidence type="ECO:0000256" key="1">
    <source>
        <dbReference type="ARBA" id="ARBA00004651"/>
    </source>
</evidence>
<dbReference type="STRING" id="69974.MPLDJ20_60158"/>
<keyword evidence="5 6" id="KW-0472">Membrane</keyword>
<name>A0A090EJX9_MESPL</name>
<dbReference type="Proteomes" id="UP000045285">
    <property type="component" value="Unassembled WGS sequence"/>
</dbReference>
<reference evidence="8" key="1">
    <citation type="submission" date="2014-08" db="EMBL/GenBank/DDBJ databases">
        <authorList>
            <person name="Moulin L."/>
        </authorList>
    </citation>
    <scope>NUCLEOTIDE SEQUENCE [LARGE SCALE GENOMIC DNA]</scope>
</reference>
<keyword evidence="3 6" id="KW-0812">Transmembrane</keyword>
<feature type="transmembrane region" description="Helical" evidence="6">
    <location>
        <begin position="147"/>
        <end position="177"/>
    </location>
</feature>
<keyword evidence="2" id="KW-1003">Cell membrane</keyword>
<feature type="transmembrane region" description="Helical" evidence="6">
    <location>
        <begin position="41"/>
        <end position="66"/>
    </location>
</feature>
<proteinExistence type="predicted"/>
<feature type="transmembrane region" description="Helical" evidence="6">
    <location>
        <begin position="189"/>
        <end position="207"/>
    </location>
</feature>